<feature type="transmembrane region" description="Helical" evidence="8">
    <location>
        <begin position="333"/>
        <end position="352"/>
    </location>
</feature>
<dbReference type="EMBL" id="CP113797">
    <property type="protein sequence ID" value="WAL62423.1"/>
    <property type="molecule type" value="Genomic_DNA"/>
</dbReference>
<keyword evidence="3 10" id="KW-0328">Glycosyltransferase</keyword>
<dbReference type="InterPro" id="IPR038731">
    <property type="entry name" value="RgtA/B/C-like"/>
</dbReference>
<evidence type="ECO:0000313" key="10">
    <source>
        <dbReference type="EMBL" id="WAL62423.1"/>
    </source>
</evidence>
<evidence type="ECO:0000256" key="6">
    <source>
        <dbReference type="ARBA" id="ARBA00022989"/>
    </source>
</evidence>
<feature type="transmembrane region" description="Helical" evidence="8">
    <location>
        <begin position="195"/>
        <end position="218"/>
    </location>
</feature>
<feature type="transmembrane region" description="Helical" evidence="8">
    <location>
        <begin position="145"/>
        <end position="164"/>
    </location>
</feature>
<evidence type="ECO:0000256" key="5">
    <source>
        <dbReference type="ARBA" id="ARBA00022692"/>
    </source>
</evidence>
<evidence type="ECO:0000256" key="3">
    <source>
        <dbReference type="ARBA" id="ARBA00022676"/>
    </source>
</evidence>
<keyword evidence="5 8" id="KW-0812">Transmembrane</keyword>
<feature type="transmembrane region" description="Helical" evidence="8">
    <location>
        <begin position="364"/>
        <end position="383"/>
    </location>
</feature>
<dbReference type="KEGG" id="tsin:OXH18_10660"/>
<dbReference type="AlphaFoldDB" id="A0A9E8ZJK8"/>
<sequence>MRQLALLLLVLGIFFRLCDLGDRPYWVDEVATSIRVAGYTKQQVIEQLADGQLHSIADLQHYQRLNVNQGWGKTLQALVQSPEHAPLYFLLARLWSQCFGSSVVAMRSFSVLLSLIALPVMAALSRALFAPEKPRSLSSWTMNGTINALSVALLSVSPFFVAYAQEARPYSLWIVVLLVMHWTLLKAVRTDDRLYWIGHSISTALALYTSLLSGLVILGHSGYVAMMQRWRFGCVFQHYILTLTLAIGAFVPWLVIVVQQWDTLQDNTTWTRGALGRSPLLAIWLYNLAVLYFDVPVVLSPLWIGFIEVLTALAIVSFIGGAIYWLCRKTARWQWLLVMSLIVTTPACLIATDLLTGSQISTAARYWLPAHVGIQLAMIYLFTDRLSLKTTKSRWHGLLIVIIAISCISCGFQLYQSPKYQKSRNLHNQPIATILNQADRPLLIAESSQTLDVISLSYDLQSAVQFQILANSGALPSFKQCNIFVFNPSRSLLEEIQANSEVTLTVQYQPTRLVPTEMALSLWSIQSHRCHSVTKIAIPSQL</sequence>
<feature type="transmembrane region" description="Helical" evidence="8">
    <location>
        <begin position="170"/>
        <end position="188"/>
    </location>
</feature>
<feature type="transmembrane region" description="Helical" evidence="8">
    <location>
        <begin position="395"/>
        <end position="415"/>
    </location>
</feature>
<evidence type="ECO:0000256" key="2">
    <source>
        <dbReference type="ARBA" id="ARBA00022475"/>
    </source>
</evidence>
<feature type="transmembrane region" description="Helical" evidence="8">
    <location>
        <begin position="104"/>
        <end position="124"/>
    </location>
</feature>
<feature type="transmembrane region" description="Helical" evidence="8">
    <location>
        <begin position="238"/>
        <end position="258"/>
    </location>
</feature>
<dbReference type="InterPro" id="IPR050297">
    <property type="entry name" value="LipidA_mod_glycosyltrf_83"/>
</dbReference>
<feature type="transmembrane region" description="Helical" evidence="8">
    <location>
        <begin position="279"/>
        <end position="297"/>
    </location>
</feature>
<evidence type="ECO:0000313" key="11">
    <source>
        <dbReference type="Proteomes" id="UP001163152"/>
    </source>
</evidence>
<comment type="subcellular location">
    <subcellularLocation>
        <location evidence="1">Cell membrane</location>
        <topology evidence="1">Multi-pass membrane protein</topology>
    </subcellularLocation>
</comment>
<dbReference type="GO" id="GO:0016763">
    <property type="term" value="F:pentosyltransferase activity"/>
    <property type="evidence" value="ECO:0007669"/>
    <property type="project" value="TreeGrafter"/>
</dbReference>
<protein>
    <submittedName>
        <fullName evidence="10">Glycosyltransferase family 39 protein</fullName>
        <ecNumber evidence="10">2.4.-.-</ecNumber>
    </submittedName>
</protein>
<proteinExistence type="predicted"/>
<dbReference type="Pfam" id="PF13231">
    <property type="entry name" value="PMT_2"/>
    <property type="match status" value="1"/>
</dbReference>
<dbReference type="Proteomes" id="UP001163152">
    <property type="component" value="Chromosome"/>
</dbReference>
<dbReference type="EC" id="2.4.-.-" evidence="10"/>
<reference evidence="10" key="1">
    <citation type="submission" date="2022-12" db="EMBL/GenBank/DDBJ databases">
        <title>Polyphasic identification of a Novel Hot-Spring Cyanobacterium Ocullathermofonsia sinensis gen nov. sp. nov. and Genomic Insights on its Adaptations to the Thermal Habitat.</title>
        <authorList>
            <person name="Daroch M."/>
            <person name="Tang J."/>
            <person name="Jiang Y."/>
        </authorList>
    </citation>
    <scope>NUCLEOTIDE SEQUENCE</scope>
    <source>
        <strain evidence="10">PKUAC-SCTA174</strain>
    </source>
</reference>
<dbReference type="PANTHER" id="PTHR33908">
    <property type="entry name" value="MANNOSYLTRANSFERASE YKCB-RELATED"/>
    <property type="match status" value="1"/>
</dbReference>
<evidence type="ECO:0000256" key="4">
    <source>
        <dbReference type="ARBA" id="ARBA00022679"/>
    </source>
</evidence>
<dbReference type="PANTHER" id="PTHR33908:SF11">
    <property type="entry name" value="MEMBRANE PROTEIN"/>
    <property type="match status" value="1"/>
</dbReference>
<gene>
    <name evidence="10" type="ORF">OXH18_10660</name>
</gene>
<accession>A0A9E8ZJK8</accession>
<name>A0A9E8ZJK8_9CYAN</name>
<dbReference type="RefSeq" id="WP_268612763.1">
    <property type="nucleotide sequence ID" value="NZ_CP113797.1"/>
</dbReference>
<dbReference type="GO" id="GO:0005886">
    <property type="term" value="C:plasma membrane"/>
    <property type="evidence" value="ECO:0007669"/>
    <property type="project" value="UniProtKB-SubCell"/>
</dbReference>
<feature type="transmembrane region" description="Helical" evidence="8">
    <location>
        <begin position="303"/>
        <end position="326"/>
    </location>
</feature>
<keyword evidence="11" id="KW-1185">Reference proteome</keyword>
<keyword evidence="6 8" id="KW-1133">Transmembrane helix</keyword>
<evidence type="ECO:0000256" key="7">
    <source>
        <dbReference type="ARBA" id="ARBA00023136"/>
    </source>
</evidence>
<keyword evidence="7 8" id="KW-0472">Membrane</keyword>
<evidence type="ECO:0000256" key="8">
    <source>
        <dbReference type="SAM" id="Phobius"/>
    </source>
</evidence>
<evidence type="ECO:0000256" key="1">
    <source>
        <dbReference type="ARBA" id="ARBA00004651"/>
    </source>
</evidence>
<evidence type="ECO:0000259" key="9">
    <source>
        <dbReference type="Pfam" id="PF13231"/>
    </source>
</evidence>
<keyword evidence="4 10" id="KW-0808">Transferase</keyword>
<dbReference type="GO" id="GO:0009103">
    <property type="term" value="P:lipopolysaccharide biosynthetic process"/>
    <property type="evidence" value="ECO:0007669"/>
    <property type="project" value="UniProtKB-ARBA"/>
</dbReference>
<keyword evidence="2" id="KW-1003">Cell membrane</keyword>
<feature type="domain" description="Glycosyltransferase RgtA/B/C/D-like" evidence="9">
    <location>
        <begin position="84"/>
        <end position="255"/>
    </location>
</feature>
<organism evidence="10 11">
    <name type="scientific">Thermocoleostomius sinensis A174</name>
    <dbReference type="NCBI Taxonomy" id="2016057"/>
    <lineage>
        <taxon>Bacteria</taxon>
        <taxon>Bacillati</taxon>
        <taxon>Cyanobacteriota</taxon>
        <taxon>Cyanophyceae</taxon>
        <taxon>Oculatellales</taxon>
        <taxon>Oculatellaceae</taxon>
        <taxon>Thermocoleostomius</taxon>
    </lineage>
</organism>